<feature type="compositionally biased region" description="Basic residues" evidence="1">
    <location>
        <begin position="34"/>
        <end position="44"/>
    </location>
</feature>
<keyword evidence="2" id="KW-0812">Transmembrane</keyword>
<dbReference type="EMBL" id="PVZF01000043">
    <property type="protein sequence ID" value="PRY04921.1"/>
    <property type="molecule type" value="Genomic_DNA"/>
</dbReference>
<sequence>MSRRSWFRERRRLRLDPSRAHETINQAYTVPLHDRRRRGRRGHPRGGPYGDRGSSTMETVLPVLLTATFVIVCAMLPNLAALHSLHDGAGVTAVWSLRMHWSWPGMGVGLAVSALAAAAWVVGIRIKEASGSRRVRIVRHEYGPLLASWMGLNHAGELSERELLTWNRAHEAWSPGQQQTLTLEQARNWADAGIGFPTALIALQHGINITQVTSLVQAVTPVMQAAGAWGPHGQRPRPRQIHDLFGEHLDETPPYRYPVLHRWLSFSLQEVRDAVQVELAQDPDSPRQAEMALYTLERRRNGRG</sequence>
<comment type="caution">
    <text evidence="3">The sequence shown here is derived from an EMBL/GenBank/DDBJ whole genome shotgun (WGS) entry which is preliminary data.</text>
</comment>
<reference evidence="3 4" key="1">
    <citation type="submission" date="2018-03" db="EMBL/GenBank/DDBJ databases">
        <title>Genomic Encyclopedia of Archaeal and Bacterial Type Strains, Phase II (KMG-II): from individual species to whole genera.</title>
        <authorList>
            <person name="Goeker M."/>
        </authorList>
    </citation>
    <scope>NUCLEOTIDE SEQUENCE [LARGE SCALE GENOMIC DNA]</scope>
    <source>
        <strain evidence="3 4">DSM 19711</strain>
    </source>
</reference>
<accession>A0A2T0QKT6</accession>
<gene>
    <name evidence="3" type="ORF">CLV37_1433</name>
</gene>
<feature type="transmembrane region" description="Helical" evidence="2">
    <location>
        <begin position="101"/>
        <end position="124"/>
    </location>
</feature>
<feature type="transmembrane region" description="Helical" evidence="2">
    <location>
        <begin position="60"/>
        <end position="81"/>
    </location>
</feature>
<protein>
    <submittedName>
        <fullName evidence="3">Uncharacterized protein</fullName>
    </submittedName>
</protein>
<organism evidence="3 4">
    <name type="scientific">Kineococcus rhizosphaerae</name>
    <dbReference type="NCBI Taxonomy" id="559628"/>
    <lineage>
        <taxon>Bacteria</taxon>
        <taxon>Bacillati</taxon>
        <taxon>Actinomycetota</taxon>
        <taxon>Actinomycetes</taxon>
        <taxon>Kineosporiales</taxon>
        <taxon>Kineosporiaceae</taxon>
        <taxon>Kineococcus</taxon>
    </lineage>
</organism>
<keyword evidence="2" id="KW-1133">Transmembrane helix</keyword>
<evidence type="ECO:0000313" key="3">
    <source>
        <dbReference type="EMBL" id="PRY04921.1"/>
    </source>
</evidence>
<dbReference type="OrthoDB" id="4179566at2"/>
<evidence type="ECO:0000256" key="2">
    <source>
        <dbReference type="SAM" id="Phobius"/>
    </source>
</evidence>
<dbReference type="Proteomes" id="UP000238083">
    <property type="component" value="Unassembled WGS sequence"/>
</dbReference>
<name>A0A2T0QKT6_9ACTN</name>
<feature type="region of interest" description="Disordered" evidence="1">
    <location>
        <begin position="31"/>
        <end position="54"/>
    </location>
</feature>
<evidence type="ECO:0000313" key="4">
    <source>
        <dbReference type="Proteomes" id="UP000238083"/>
    </source>
</evidence>
<dbReference type="RefSeq" id="WP_146149635.1">
    <property type="nucleotide sequence ID" value="NZ_PVZF01000043.1"/>
</dbReference>
<dbReference type="AlphaFoldDB" id="A0A2T0QKT6"/>
<keyword evidence="2" id="KW-0472">Membrane</keyword>
<keyword evidence="4" id="KW-1185">Reference proteome</keyword>
<proteinExistence type="predicted"/>
<evidence type="ECO:0000256" key="1">
    <source>
        <dbReference type="SAM" id="MobiDB-lite"/>
    </source>
</evidence>